<proteinExistence type="predicted"/>
<name>X1C8C4_9ZZZZ</name>
<gene>
    <name evidence="1" type="ORF">S01H4_23804</name>
</gene>
<dbReference type="InterPro" id="IPR014718">
    <property type="entry name" value="GH-type_carb-bd"/>
</dbReference>
<protein>
    <submittedName>
        <fullName evidence="1">Uncharacterized protein</fullName>
    </submittedName>
</protein>
<evidence type="ECO:0000313" key="1">
    <source>
        <dbReference type="EMBL" id="GAG80661.1"/>
    </source>
</evidence>
<feature type="non-terminal residue" evidence="1">
    <location>
        <position position="143"/>
    </location>
</feature>
<dbReference type="AlphaFoldDB" id="X1C8C4"/>
<dbReference type="EMBL" id="BART01011093">
    <property type="protein sequence ID" value="GAG80661.1"/>
    <property type="molecule type" value="Genomic_DNA"/>
</dbReference>
<dbReference type="Gene3D" id="2.70.98.10">
    <property type="match status" value="1"/>
</dbReference>
<organism evidence="1">
    <name type="scientific">marine sediment metagenome</name>
    <dbReference type="NCBI Taxonomy" id="412755"/>
    <lineage>
        <taxon>unclassified sequences</taxon>
        <taxon>metagenomes</taxon>
        <taxon>ecological metagenomes</taxon>
    </lineage>
</organism>
<comment type="caution">
    <text evidence="1">The sequence shown here is derived from an EMBL/GenBank/DDBJ whole genome shotgun (WGS) entry which is preliminary data.</text>
</comment>
<sequence>MMVNKEIYGQPSFVLENELVSLAITKLGGHMAPVVFGAANDRQICPYYISPWQDENHADMPAEVLVPLRGDFFCLPFGGNATRYQNQKYPVHGETATAEWTFVDSKTLEPGISRLRLVLDTRVRNGRVTKEITLRDGHPVIYQ</sequence>
<dbReference type="GO" id="GO:0030246">
    <property type="term" value="F:carbohydrate binding"/>
    <property type="evidence" value="ECO:0007669"/>
    <property type="project" value="InterPro"/>
</dbReference>
<accession>X1C8C4</accession>
<reference evidence="1" key="1">
    <citation type="journal article" date="2014" name="Front. Microbiol.">
        <title>High frequency of phylogenetically diverse reductive dehalogenase-homologous genes in deep subseafloor sedimentary metagenomes.</title>
        <authorList>
            <person name="Kawai M."/>
            <person name="Futagami T."/>
            <person name="Toyoda A."/>
            <person name="Takaki Y."/>
            <person name="Nishi S."/>
            <person name="Hori S."/>
            <person name="Arai W."/>
            <person name="Tsubouchi T."/>
            <person name="Morono Y."/>
            <person name="Uchiyama I."/>
            <person name="Ito T."/>
            <person name="Fujiyama A."/>
            <person name="Inagaki F."/>
            <person name="Takami H."/>
        </authorList>
    </citation>
    <scope>NUCLEOTIDE SEQUENCE</scope>
    <source>
        <strain evidence="1">Expedition CK06-06</strain>
    </source>
</reference>